<dbReference type="SUPFAM" id="SSF52833">
    <property type="entry name" value="Thioredoxin-like"/>
    <property type="match status" value="1"/>
</dbReference>
<gene>
    <name evidence="3" type="ORF">Q5H94_12540</name>
</gene>
<dbReference type="Gene3D" id="1.20.1050.130">
    <property type="match status" value="1"/>
</dbReference>
<evidence type="ECO:0000313" key="3">
    <source>
        <dbReference type="EMBL" id="MDO7843154.1"/>
    </source>
</evidence>
<dbReference type="SUPFAM" id="SSF47616">
    <property type="entry name" value="GST C-terminal domain-like"/>
    <property type="match status" value="1"/>
</dbReference>
<accession>A0ABT9A1A6</accession>
<dbReference type="Pfam" id="PF02798">
    <property type="entry name" value="GST_N"/>
    <property type="match status" value="1"/>
</dbReference>
<sequence>MLKFYYNTGPNPAKVALFLEEAGLDYEVVPVDARTGGQHTPEFRAINPNGKLPAILDDDVRIFDSSAILLYLGRKTGKFYVPPENAAHAEMLSWMLFVASGIGPYSGQASHFLRDAPEPKDYALNRYTFEAERHWIIVEDQLAKGRYMLGETYSIVDMSLWGWGRFVQYLAGAEAWNDRFPNLKRLIEEIDARPAAARAKALAQKFQFKQEMDEDARRHLFPQNQRLTQP</sequence>
<dbReference type="PROSITE" id="PS50404">
    <property type="entry name" value="GST_NTER"/>
    <property type="match status" value="1"/>
</dbReference>
<dbReference type="SFLD" id="SFLDS00019">
    <property type="entry name" value="Glutathione_Transferase_(cytos"/>
    <property type="match status" value="1"/>
</dbReference>
<keyword evidence="4" id="KW-1185">Reference proteome</keyword>
<dbReference type="SFLD" id="SFLDG01151">
    <property type="entry name" value="Main.2:_Nu-like"/>
    <property type="match status" value="1"/>
</dbReference>
<dbReference type="Proteomes" id="UP001176468">
    <property type="component" value="Unassembled WGS sequence"/>
</dbReference>
<protein>
    <submittedName>
        <fullName evidence="3">Glutathione S-transferase N-terminal domain-containing protein</fullName>
    </submittedName>
</protein>
<feature type="domain" description="GST N-terminal" evidence="1">
    <location>
        <begin position="1"/>
        <end position="80"/>
    </location>
</feature>
<feature type="domain" description="GST C-terminal" evidence="2">
    <location>
        <begin position="84"/>
        <end position="212"/>
    </location>
</feature>
<dbReference type="EMBL" id="JAUQSZ010000008">
    <property type="protein sequence ID" value="MDO7843154.1"/>
    <property type="molecule type" value="Genomic_DNA"/>
</dbReference>
<organism evidence="3 4">
    <name type="scientific">Sphingomonas immobilis</name>
    <dbReference type="NCBI Taxonomy" id="3063997"/>
    <lineage>
        <taxon>Bacteria</taxon>
        <taxon>Pseudomonadati</taxon>
        <taxon>Pseudomonadota</taxon>
        <taxon>Alphaproteobacteria</taxon>
        <taxon>Sphingomonadales</taxon>
        <taxon>Sphingomonadaceae</taxon>
        <taxon>Sphingomonas</taxon>
    </lineage>
</organism>
<dbReference type="InterPro" id="IPR004045">
    <property type="entry name" value="Glutathione_S-Trfase_N"/>
</dbReference>
<dbReference type="SFLD" id="SFLDG00358">
    <property type="entry name" value="Main_(cytGST)"/>
    <property type="match status" value="1"/>
</dbReference>
<dbReference type="Pfam" id="PF13410">
    <property type="entry name" value="GST_C_2"/>
    <property type="match status" value="1"/>
</dbReference>
<reference evidence="3" key="1">
    <citation type="submission" date="2023-07" db="EMBL/GenBank/DDBJ databases">
        <authorList>
            <person name="Kim M.K."/>
        </authorList>
    </citation>
    <scope>NUCLEOTIDE SEQUENCE</scope>
    <source>
        <strain evidence="3">CA1-15</strain>
    </source>
</reference>
<dbReference type="PROSITE" id="PS50405">
    <property type="entry name" value="GST_CTER"/>
    <property type="match status" value="1"/>
</dbReference>
<dbReference type="CDD" id="cd03048">
    <property type="entry name" value="GST_N_Ure2p_like"/>
    <property type="match status" value="1"/>
</dbReference>
<name>A0ABT9A1A6_9SPHN</name>
<dbReference type="PANTHER" id="PTHR44051">
    <property type="entry name" value="GLUTATHIONE S-TRANSFERASE-RELATED"/>
    <property type="match status" value="1"/>
</dbReference>
<dbReference type="PANTHER" id="PTHR44051:SF19">
    <property type="entry name" value="DISULFIDE-BOND OXIDOREDUCTASE YFCG"/>
    <property type="match status" value="1"/>
</dbReference>
<dbReference type="InterPro" id="IPR036249">
    <property type="entry name" value="Thioredoxin-like_sf"/>
</dbReference>
<comment type="caution">
    <text evidence="3">The sequence shown here is derived from an EMBL/GenBank/DDBJ whole genome shotgun (WGS) entry which is preliminary data.</text>
</comment>
<proteinExistence type="predicted"/>
<evidence type="ECO:0000313" key="4">
    <source>
        <dbReference type="Proteomes" id="UP001176468"/>
    </source>
</evidence>
<dbReference type="InterPro" id="IPR040079">
    <property type="entry name" value="Glutathione_S-Trfase"/>
</dbReference>
<dbReference type="InterPro" id="IPR010987">
    <property type="entry name" value="Glutathione-S-Trfase_C-like"/>
</dbReference>
<dbReference type="InterPro" id="IPR036282">
    <property type="entry name" value="Glutathione-S-Trfase_C_sf"/>
</dbReference>
<evidence type="ECO:0000259" key="1">
    <source>
        <dbReference type="PROSITE" id="PS50404"/>
    </source>
</evidence>
<evidence type="ECO:0000259" key="2">
    <source>
        <dbReference type="PROSITE" id="PS50405"/>
    </source>
</evidence>